<accession>A0A4Q9KYA3</accession>
<proteinExistence type="predicted"/>
<comment type="caution">
    <text evidence="1">The sequence shown here is derived from an EMBL/GenBank/DDBJ whole genome shotgun (WGS) entry which is preliminary data.</text>
</comment>
<evidence type="ECO:0000313" key="2">
    <source>
        <dbReference type="Proteomes" id="UP000292362"/>
    </source>
</evidence>
<protein>
    <recommendedName>
        <fullName evidence="3">UspA domain-containing protein</fullName>
    </recommendedName>
</protein>
<evidence type="ECO:0000313" key="1">
    <source>
        <dbReference type="EMBL" id="TBT99390.1"/>
    </source>
</evidence>
<reference evidence="1 2" key="1">
    <citation type="submission" date="2017-12" db="EMBL/GenBank/DDBJ databases">
        <authorList>
            <person name="Pombert J.-F."/>
            <person name="Haag K.L."/>
            <person name="Ebert D."/>
        </authorList>
    </citation>
    <scope>NUCLEOTIDE SEQUENCE [LARGE SCALE GENOMIC DNA]</scope>
    <source>
        <strain evidence="1">FI-OER-3-3</strain>
    </source>
</reference>
<dbReference type="AlphaFoldDB" id="A0A4Q9KYA3"/>
<gene>
    <name evidence="1" type="ORF">CWI37_1361p0020</name>
</gene>
<organism evidence="1 2">
    <name type="scientific">Hamiltosporidium tvaerminnensis</name>
    <dbReference type="NCBI Taxonomy" id="1176355"/>
    <lineage>
        <taxon>Eukaryota</taxon>
        <taxon>Fungi</taxon>
        <taxon>Fungi incertae sedis</taxon>
        <taxon>Microsporidia</taxon>
        <taxon>Dubosqiidae</taxon>
        <taxon>Hamiltosporidium</taxon>
    </lineage>
</organism>
<evidence type="ECO:0008006" key="3">
    <source>
        <dbReference type="Google" id="ProtNLM"/>
    </source>
</evidence>
<dbReference type="EMBL" id="PITJ01001361">
    <property type="protein sequence ID" value="TBT99390.1"/>
    <property type="molecule type" value="Genomic_DNA"/>
</dbReference>
<dbReference type="Proteomes" id="UP000292362">
    <property type="component" value="Unassembled WGS sequence"/>
</dbReference>
<name>A0A4Q9KYA3_9MICR</name>
<dbReference type="VEuPathDB" id="MicrosporidiaDB:CWI37_1361p0020"/>
<sequence length="163" mass="18996">MKTIAYIFSKCDSNLPQIKWSIKEYIQPQIHQICLLYCLPERWYAINDPRTLLMCTDICKSDYSIRKKQISNYLNDIEKIIIEEFSSDIKVNKLIICGDEKYKLRAVLSSLNVEIVILGPDTLTDGLSKYFKKSLDEFVTNDINIPVLRVPDFRKSKKGGFYL</sequence>